<name>A0A1T4Q5Y1_9BACT</name>
<evidence type="ECO:0000256" key="1">
    <source>
        <dbReference type="ARBA" id="ARBA00005417"/>
    </source>
</evidence>
<evidence type="ECO:0000256" key="2">
    <source>
        <dbReference type="ARBA" id="ARBA00022448"/>
    </source>
</evidence>
<feature type="domain" description="ABC transporter" evidence="5">
    <location>
        <begin position="2"/>
        <end position="236"/>
    </location>
</feature>
<dbReference type="Gene3D" id="3.40.50.300">
    <property type="entry name" value="P-loop containing nucleotide triphosphate hydrolases"/>
    <property type="match status" value="1"/>
</dbReference>
<dbReference type="SUPFAM" id="SSF52540">
    <property type="entry name" value="P-loop containing nucleoside triphosphate hydrolases"/>
    <property type="match status" value="1"/>
</dbReference>
<dbReference type="Proteomes" id="UP000190102">
    <property type="component" value="Unassembled WGS sequence"/>
</dbReference>
<evidence type="ECO:0000256" key="4">
    <source>
        <dbReference type="ARBA" id="ARBA00022840"/>
    </source>
</evidence>
<gene>
    <name evidence="6" type="ORF">SAMN02745119_02249</name>
</gene>
<comment type="similarity">
    <text evidence="1">Belongs to the ABC transporter superfamily.</text>
</comment>
<organism evidence="6 7">
    <name type="scientific">Trichlorobacter thiogenes</name>
    <dbReference type="NCBI Taxonomy" id="115783"/>
    <lineage>
        <taxon>Bacteria</taxon>
        <taxon>Pseudomonadati</taxon>
        <taxon>Thermodesulfobacteriota</taxon>
        <taxon>Desulfuromonadia</taxon>
        <taxon>Geobacterales</taxon>
        <taxon>Geobacteraceae</taxon>
        <taxon>Trichlorobacter</taxon>
    </lineage>
</organism>
<dbReference type="PROSITE" id="PS50893">
    <property type="entry name" value="ABC_TRANSPORTER_2"/>
    <property type="match status" value="1"/>
</dbReference>
<dbReference type="Pfam" id="PF00005">
    <property type="entry name" value="ABC_tran"/>
    <property type="match status" value="1"/>
</dbReference>
<dbReference type="InterPro" id="IPR017871">
    <property type="entry name" value="ABC_transporter-like_CS"/>
</dbReference>
<proteinExistence type="inferred from homology"/>
<dbReference type="STRING" id="115783.SAMN02745119_02249"/>
<dbReference type="CDD" id="cd03262">
    <property type="entry name" value="ABC_HisP_GlnQ"/>
    <property type="match status" value="1"/>
</dbReference>
<dbReference type="PROSITE" id="PS00211">
    <property type="entry name" value="ABC_TRANSPORTER_1"/>
    <property type="match status" value="1"/>
</dbReference>
<keyword evidence="2" id="KW-0813">Transport</keyword>
<protein>
    <submittedName>
        <fullName evidence="6">Amino acid ABC transporter ATP-binding protein, PAAT family</fullName>
    </submittedName>
</protein>
<dbReference type="OrthoDB" id="5429817at2"/>
<dbReference type="InterPro" id="IPR003593">
    <property type="entry name" value="AAA+_ATPase"/>
</dbReference>
<dbReference type="GO" id="GO:0005524">
    <property type="term" value="F:ATP binding"/>
    <property type="evidence" value="ECO:0007669"/>
    <property type="project" value="UniProtKB-KW"/>
</dbReference>
<dbReference type="PANTHER" id="PTHR43166">
    <property type="entry name" value="AMINO ACID IMPORT ATP-BINDING PROTEIN"/>
    <property type="match status" value="1"/>
</dbReference>
<keyword evidence="3" id="KW-0547">Nucleotide-binding</keyword>
<reference evidence="7" key="1">
    <citation type="submission" date="2017-02" db="EMBL/GenBank/DDBJ databases">
        <authorList>
            <person name="Varghese N."/>
            <person name="Submissions S."/>
        </authorList>
    </citation>
    <scope>NUCLEOTIDE SEQUENCE [LARGE SCALE GENOMIC DNA]</scope>
    <source>
        <strain evidence="7">ATCC BAA-34</strain>
    </source>
</reference>
<dbReference type="InterPro" id="IPR050086">
    <property type="entry name" value="MetN_ABC_transporter-like"/>
</dbReference>
<keyword evidence="4 6" id="KW-0067">ATP-binding</keyword>
<dbReference type="PANTHER" id="PTHR43166:SF4">
    <property type="entry name" value="PHOSPHONATES IMPORT ATP-BINDING PROTEIN PHNC"/>
    <property type="match status" value="1"/>
</dbReference>
<keyword evidence="7" id="KW-1185">Reference proteome</keyword>
<dbReference type="EMBL" id="FUWR01000012">
    <property type="protein sequence ID" value="SJZ99172.1"/>
    <property type="molecule type" value="Genomic_DNA"/>
</dbReference>
<sequence length="363" mass="40972">MIKVHHLSKTYGDLTVLKDISLTVTKGEVISIIGPSGTGKSTFLRCLNLLEQPSGGSSTVDGIDLLDKKSDVPKIRQRMNMVFQSFNLFSHLTVLENLTIGPIKLLGMQRGEAEQKSLEILKLVGLAEKADSFPDELSGGQKQRVAIARCLAMNPEIILFDEPTSALDPTMVSEVLAVIRRLAKDGMTMLIVTHEMAFARDVSNRVLYMDEGLIYEEGTPQQIFEQPQKEKTRAFINRIRSFNYRISSPDYDLYAMNAEIEQFCERQILPRKTRHNLLLLVEELLQIHNPLLATTTLDLTIAYSEKKETIEIILEHQGETGNLLDKKRLPDELGLNIITHLAQEIDYQRVDATNRVTVLLKKD</sequence>
<dbReference type="AlphaFoldDB" id="A0A1T4Q5Y1"/>
<dbReference type="RefSeq" id="WP_078790522.1">
    <property type="nucleotide sequence ID" value="NZ_FUWR01000012.1"/>
</dbReference>
<evidence type="ECO:0000313" key="7">
    <source>
        <dbReference type="Proteomes" id="UP000190102"/>
    </source>
</evidence>
<evidence type="ECO:0000259" key="5">
    <source>
        <dbReference type="PROSITE" id="PS50893"/>
    </source>
</evidence>
<dbReference type="SMART" id="SM00382">
    <property type="entry name" value="AAA"/>
    <property type="match status" value="1"/>
</dbReference>
<dbReference type="FunFam" id="3.40.50.300:FF:000020">
    <property type="entry name" value="Amino acid ABC transporter ATP-binding component"/>
    <property type="match status" value="1"/>
</dbReference>
<evidence type="ECO:0000313" key="6">
    <source>
        <dbReference type="EMBL" id="SJZ99172.1"/>
    </source>
</evidence>
<accession>A0A1T4Q5Y1</accession>
<dbReference type="InterPro" id="IPR003439">
    <property type="entry name" value="ABC_transporter-like_ATP-bd"/>
</dbReference>
<dbReference type="GO" id="GO:0016887">
    <property type="term" value="F:ATP hydrolysis activity"/>
    <property type="evidence" value="ECO:0007669"/>
    <property type="project" value="InterPro"/>
</dbReference>
<dbReference type="InterPro" id="IPR027417">
    <property type="entry name" value="P-loop_NTPase"/>
</dbReference>
<evidence type="ECO:0000256" key="3">
    <source>
        <dbReference type="ARBA" id="ARBA00022741"/>
    </source>
</evidence>